<reference evidence="2" key="1">
    <citation type="submission" date="2020-04" db="EMBL/GenBank/DDBJ databases">
        <authorList>
            <person name="Chiriac C."/>
            <person name="Salcher M."/>
            <person name="Ghai R."/>
            <person name="Kavagutti S V."/>
        </authorList>
    </citation>
    <scope>NUCLEOTIDE SEQUENCE</scope>
</reference>
<dbReference type="Gene3D" id="2.40.40.10">
    <property type="entry name" value="RlpA-like domain"/>
    <property type="match status" value="1"/>
</dbReference>
<evidence type="ECO:0000259" key="1">
    <source>
        <dbReference type="Pfam" id="PF03330"/>
    </source>
</evidence>
<accession>A0A6J5N7S5</accession>
<dbReference type="PANTHER" id="PTHR34183">
    <property type="entry name" value="ENDOLYTIC PEPTIDOGLYCAN TRANSGLYCOSYLASE RLPA"/>
    <property type="match status" value="1"/>
</dbReference>
<dbReference type="InterPro" id="IPR012997">
    <property type="entry name" value="RplA"/>
</dbReference>
<dbReference type="InterPro" id="IPR009009">
    <property type="entry name" value="RlpA-like_DPBB"/>
</dbReference>
<dbReference type="CDD" id="cd22268">
    <property type="entry name" value="DPBB_RlpA-like"/>
    <property type="match status" value="1"/>
</dbReference>
<dbReference type="NCBIfam" id="TIGR00413">
    <property type="entry name" value="rlpA"/>
    <property type="match status" value="1"/>
</dbReference>
<name>A0A6J5N7S5_9CAUD</name>
<protein>
    <submittedName>
        <fullName evidence="2">Rare lipoprotein A</fullName>
    </submittedName>
</protein>
<dbReference type="Pfam" id="PF03330">
    <property type="entry name" value="DPBB_1"/>
    <property type="match status" value="1"/>
</dbReference>
<gene>
    <name evidence="2" type="ORF">UFOVP618_54</name>
</gene>
<proteinExistence type="predicted"/>
<sequence>MKRIIIILMCFYCLTSFKASYYHSSFHGKVTKSGEIYNENKLTCASNTHKLGTRLKVTNLENGKSVIVKVTDTGSFSKVTLDLSKKAFERIAELEKGIINIKIKKI</sequence>
<feature type="domain" description="RlpA-like protein double-psi beta-barrel" evidence="1">
    <location>
        <begin position="18"/>
        <end position="103"/>
    </location>
</feature>
<keyword evidence="2" id="KW-0449">Lipoprotein</keyword>
<evidence type="ECO:0000313" key="2">
    <source>
        <dbReference type="EMBL" id="CAB4153243.1"/>
    </source>
</evidence>
<dbReference type="SUPFAM" id="SSF50685">
    <property type="entry name" value="Barwin-like endoglucanases"/>
    <property type="match status" value="1"/>
</dbReference>
<organism evidence="2">
    <name type="scientific">uncultured Caudovirales phage</name>
    <dbReference type="NCBI Taxonomy" id="2100421"/>
    <lineage>
        <taxon>Viruses</taxon>
        <taxon>Duplodnaviria</taxon>
        <taxon>Heunggongvirae</taxon>
        <taxon>Uroviricota</taxon>
        <taxon>Caudoviricetes</taxon>
        <taxon>Peduoviridae</taxon>
        <taxon>Maltschvirus</taxon>
        <taxon>Maltschvirus maltsch</taxon>
    </lineage>
</organism>
<dbReference type="InterPro" id="IPR036908">
    <property type="entry name" value="RlpA-like_sf"/>
</dbReference>
<dbReference type="PANTHER" id="PTHR34183:SF1">
    <property type="entry name" value="ENDOLYTIC PEPTIDOGLYCAN TRANSGLYCOSYLASE RLPA"/>
    <property type="match status" value="1"/>
</dbReference>
<dbReference type="EMBL" id="LR796587">
    <property type="protein sequence ID" value="CAB4153243.1"/>
    <property type="molecule type" value="Genomic_DNA"/>
</dbReference>